<keyword evidence="3" id="KW-1185">Reference proteome</keyword>
<feature type="compositionally biased region" description="Low complexity" evidence="1">
    <location>
        <begin position="381"/>
        <end position="402"/>
    </location>
</feature>
<feature type="compositionally biased region" description="Low complexity" evidence="1">
    <location>
        <begin position="755"/>
        <end position="765"/>
    </location>
</feature>
<sequence length="839" mass="89301">MLSSFLVIQDSEDESSDNNAHYQEEDGMVPPPLAAFTGSNSHLRSPSLSSGPGQVSGEAREKAIKEAQSLLLAPPFETPDTPGAQPELVKVATAARRKTANGWLESSISREMDVYDFLVDDDDGSDFFSPPEGKRRKRPAKRSKSVAEESEGLAYENQKAEPGKRRESGAAARRSKSIPDMLQDECSEDDWTPNSKIEKPAGKKSTRSNTNEKELAPLLPKPKRKLKSGALVSSNQFDGDLNLGINTARVVGQSEESSTVQARGDEPNFDSFMVDLTSEDLILATQRKAEYEALSLGLTGSSDATFLPVNFAGREPDAEDYPVLSTIPDPPSDGLGQSQLWGLDHNQSIAVLPPQPPSQPPPQPPLLPEQLPDRMVSSLLSSPPMGKSSAGPPSSAAQIIISREVQSDNTSKAVRSSRSAKRSATDGSIGTEGFGRIASEWRVAKGRSKTMNAVITLSDDEDHLAQEIPEKKKKVGRQRKSAAVGEGAKRGAKGGAAAPAKQGKGKRKGKAVVNDSEDDGAFSDEASAQHPISNPGGAAADDSAALHSEQTPGRRRPGDQVMIAVAIESPSKPVQKCKSTVGDVERIDPVVDIMESNSDLTHGMPQHDYESAPPSPKPVIPAKRAVSGASTGGRKKKTKQEVEDEDINWDEKPKKAAKKDAVKSRNAKVGGKMSVTRGRVNSKKVLDTEVEATTATEDKAEIEAPSPKPAARGRAAKAKVIRKSPMEAEEVVEQDLEEVEEAPAPLKTPKKSKSAKATTAASVSKAGDKKETPAPTEPGADIKSPGSETGTTPAPPERESATPASDSKKASTTTPGRVPFRVGLSRRSKIPSLLRGFRK</sequence>
<feature type="region of interest" description="Disordered" evidence="1">
    <location>
        <begin position="119"/>
        <end position="225"/>
    </location>
</feature>
<evidence type="ECO:0000256" key="1">
    <source>
        <dbReference type="SAM" id="MobiDB-lite"/>
    </source>
</evidence>
<feature type="compositionally biased region" description="Pro residues" evidence="1">
    <location>
        <begin position="353"/>
        <end position="367"/>
    </location>
</feature>
<feature type="compositionally biased region" description="Basic residues" evidence="1">
    <location>
        <begin position="134"/>
        <end position="144"/>
    </location>
</feature>
<protein>
    <submittedName>
        <fullName evidence="2">Uncharacterized protein</fullName>
    </submittedName>
</protein>
<feature type="compositionally biased region" description="Basic and acidic residues" evidence="1">
    <location>
        <begin position="649"/>
        <end position="663"/>
    </location>
</feature>
<feature type="compositionally biased region" description="Acidic residues" evidence="1">
    <location>
        <begin position="727"/>
        <end position="741"/>
    </location>
</feature>
<proteinExistence type="predicted"/>
<feature type="region of interest" description="Disordered" evidence="1">
    <location>
        <begin position="1"/>
        <end position="62"/>
    </location>
</feature>
<name>A0A292PM10_9PEZI</name>
<feature type="region of interest" description="Disordered" evidence="1">
    <location>
        <begin position="597"/>
        <end position="839"/>
    </location>
</feature>
<evidence type="ECO:0000313" key="3">
    <source>
        <dbReference type="Proteomes" id="UP001412239"/>
    </source>
</evidence>
<gene>
    <name evidence="2" type="ORF">GSTUAT00007334001</name>
</gene>
<feature type="region of interest" description="Disordered" evidence="1">
    <location>
        <begin position="455"/>
        <end position="561"/>
    </location>
</feature>
<dbReference type="AlphaFoldDB" id="A0A292PM10"/>
<feature type="compositionally biased region" description="Basic residues" evidence="1">
    <location>
        <begin position="471"/>
        <end position="480"/>
    </location>
</feature>
<feature type="compositionally biased region" description="Low complexity" evidence="1">
    <location>
        <begin position="38"/>
        <end position="53"/>
    </location>
</feature>
<feature type="compositionally biased region" description="Polar residues" evidence="1">
    <location>
        <begin position="802"/>
        <end position="815"/>
    </location>
</feature>
<organism evidence="2 3">
    <name type="scientific">Tuber aestivum</name>
    <name type="common">summer truffle</name>
    <dbReference type="NCBI Taxonomy" id="59557"/>
    <lineage>
        <taxon>Eukaryota</taxon>
        <taxon>Fungi</taxon>
        <taxon>Dikarya</taxon>
        <taxon>Ascomycota</taxon>
        <taxon>Pezizomycotina</taxon>
        <taxon>Pezizomycetes</taxon>
        <taxon>Pezizales</taxon>
        <taxon>Tuberaceae</taxon>
        <taxon>Tuber</taxon>
    </lineage>
</organism>
<feature type="region of interest" description="Disordered" evidence="1">
    <location>
        <begin position="315"/>
        <end position="434"/>
    </location>
</feature>
<feature type="compositionally biased region" description="Basic and acidic residues" evidence="1">
    <location>
        <begin position="158"/>
        <end position="168"/>
    </location>
</feature>
<feature type="compositionally biased region" description="Acidic residues" evidence="1">
    <location>
        <begin position="182"/>
        <end position="191"/>
    </location>
</feature>
<accession>A0A292PM10</accession>
<reference evidence="2" key="1">
    <citation type="submission" date="2015-10" db="EMBL/GenBank/DDBJ databases">
        <authorList>
            <person name="Regsiter A."/>
            <person name="william w."/>
        </authorList>
    </citation>
    <scope>NUCLEOTIDE SEQUENCE</scope>
    <source>
        <strain evidence="2">Montdore</strain>
    </source>
</reference>
<evidence type="ECO:0000313" key="2">
    <source>
        <dbReference type="EMBL" id="CUS08569.1"/>
    </source>
</evidence>
<dbReference type="EMBL" id="LN891125">
    <property type="protein sequence ID" value="CUS08569.1"/>
    <property type="molecule type" value="Genomic_DNA"/>
</dbReference>
<dbReference type="Proteomes" id="UP001412239">
    <property type="component" value="Unassembled WGS sequence"/>
</dbReference>
<feature type="compositionally biased region" description="Low complexity" evidence="1">
    <location>
        <begin position="703"/>
        <end position="713"/>
    </location>
</feature>
<feature type="compositionally biased region" description="Polar residues" evidence="1">
    <location>
        <begin position="335"/>
        <end position="349"/>
    </location>
</feature>